<protein>
    <recommendedName>
        <fullName evidence="3">CobQ/CobB/MinD/ParA nucleotide binding domain-containing protein</fullName>
    </recommendedName>
</protein>
<dbReference type="InterPro" id="IPR050678">
    <property type="entry name" value="DNA_Partitioning_ATPase"/>
</dbReference>
<evidence type="ECO:0000313" key="2">
    <source>
        <dbReference type="Proteomes" id="UP000019141"/>
    </source>
</evidence>
<evidence type="ECO:0008006" key="3">
    <source>
        <dbReference type="Google" id="ProtNLM"/>
    </source>
</evidence>
<geneLocation type="plasmid" evidence="1">
    <name>pTSY</name>
</geneLocation>
<accession>W4LZL6</accession>
<dbReference type="PANTHER" id="PTHR13696">
    <property type="entry name" value="P-LOOP CONTAINING NUCLEOSIDE TRIPHOSPHATE HYDROLASE"/>
    <property type="match status" value="1"/>
</dbReference>
<dbReference type="Proteomes" id="UP000019141">
    <property type="component" value="Unassembled WGS sequence"/>
</dbReference>
<dbReference type="HOGENOM" id="CLU_037612_5_5_7"/>
<dbReference type="Gene3D" id="3.40.50.300">
    <property type="entry name" value="P-loop containing nucleotide triphosphate hydrolases"/>
    <property type="match status" value="1"/>
</dbReference>
<name>W4LZL6_ENTF1</name>
<gene>
    <name evidence="1" type="ORF">ETSY1_46915</name>
</gene>
<proteinExistence type="predicted"/>
<dbReference type="EMBL" id="AZHW01000029">
    <property type="protein sequence ID" value="ETX03544.1"/>
    <property type="molecule type" value="Genomic_DNA"/>
</dbReference>
<dbReference type="SUPFAM" id="SSF52540">
    <property type="entry name" value="P-loop containing nucleoside triphosphate hydrolases"/>
    <property type="match status" value="1"/>
</dbReference>
<dbReference type="AlphaFoldDB" id="W4LZL6"/>
<dbReference type="PANTHER" id="PTHR13696:SF96">
    <property type="entry name" value="COBQ_COBB_MIND_PARA NUCLEOTIDE BINDING DOMAIN-CONTAINING PROTEIN"/>
    <property type="match status" value="1"/>
</dbReference>
<dbReference type="CDD" id="cd02042">
    <property type="entry name" value="ParAB_family"/>
    <property type="match status" value="1"/>
</dbReference>
<dbReference type="Pfam" id="PF07015">
    <property type="entry name" value="VirC1"/>
    <property type="match status" value="1"/>
</dbReference>
<sequence length="217" mass="23280">MAVITVAQPKGGPGKSTIALLLGLTFSADCKVVLLDADPNQPLMTWAEGTDIGSNLQVVEVQNKRDISAVIQQAAAQAEMVIVDTEGIADLRILTAINVSDLVVIPCQGSILDQQSAVDLIQAIRNQKHEPPHAVVMNRTSAAIRPKDLTTTIDQFKAYGIAVLETEVMERSAFRSLFSFGTTFSGLSKEGVTGVDRAIENAKALAHEVRSILQCQR</sequence>
<evidence type="ECO:0000313" key="1">
    <source>
        <dbReference type="EMBL" id="ETX03544.1"/>
    </source>
</evidence>
<keyword evidence="1" id="KW-0614">Plasmid</keyword>
<dbReference type="InterPro" id="IPR027417">
    <property type="entry name" value="P-loop_NTPase"/>
</dbReference>
<dbReference type="InterPro" id="IPR009744">
    <property type="entry name" value="VirC1"/>
</dbReference>
<dbReference type="PIRSF" id="PIRSF009320">
    <property type="entry name" value="Nuc_binding_HP_1000"/>
    <property type="match status" value="1"/>
</dbReference>
<keyword evidence="2" id="KW-1185">Reference proteome</keyword>
<organism evidence="1 2">
    <name type="scientific">Entotheonella factor</name>
    <dbReference type="NCBI Taxonomy" id="1429438"/>
    <lineage>
        <taxon>Bacteria</taxon>
        <taxon>Pseudomonadati</taxon>
        <taxon>Nitrospinota/Tectimicrobiota group</taxon>
        <taxon>Candidatus Tectimicrobiota</taxon>
        <taxon>Candidatus Entotheonellia</taxon>
        <taxon>Candidatus Entotheonellales</taxon>
        <taxon>Candidatus Entotheonellaceae</taxon>
        <taxon>Candidatus Entotheonella</taxon>
    </lineage>
</organism>
<reference evidence="1 2" key="1">
    <citation type="journal article" date="2014" name="Nature">
        <title>An environmental bacterial taxon with a large and distinct metabolic repertoire.</title>
        <authorList>
            <person name="Wilson M.C."/>
            <person name="Mori T."/>
            <person name="Ruckert C."/>
            <person name="Uria A.R."/>
            <person name="Helf M.J."/>
            <person name="Takada K."/>
            <person name="Gernert C."/>
            <person name="Steffens U.A."/>
            <person name="Heycke N."/>
            <person name="Schmitt S."/>
            <person name="Rinke C."/>
            <person name="Helfrich E.J."/>
            <person name="Brachmann A.O."/>
            <person name="Gurgui C."/>
            <person name="Wakimoto T."/>
            <person name="Kracht M."/>
            <person name="Crusemann M."/>
            <person name="Hentschel U."/>
            <person name="Abe I."/>
            <person name="Matsunaga S."/>
            <person name="Kalinowski J."/>
            <person name="Takeyama H."/>
            <person name="Piel J."/>
        </authorList>
    </citation>
    <scope>NUCLEOTIDE SEQUENCE [LARGE SCALE GENOMIC DNA]</scope>
    <source>
        <strain evidence="2">TSY1</strain>
        <plasmid evidence="1">pTSY</plasmid>
    </source>
</reference>
<comment type="caution">
    <text evidence="1">The sequence shown here is derived from an EMBL/GenBank/DDBJ whole genome shotgun (WGS) entry which is preliminary data.</text>
</comment>